<keyword evidence="32" id="KW-1185">Reference proteome</keyword>
<dbReference type="PROSITE" id="PS51421">
    <property type="entry name" value="RAS"/>
    <property type="match status" value="1"/>
</dbReference>
<dbReference type="InterPro" id="IPR016024">
    <property type="entry name" value="ARM-type_fold"/>
</dbReference>
<keyword evidence="11 30" id="KW-1133">Transmembrane helix</keyword>
<evidence type="ECO:0000256" key="29">
    <source>
        <dbReference type="SAM" id="MobiDB-lite"/>
    </source>
</evidence>
<evidence type="ECO:0000256" key="14">
    <source>
        <dbReference type="ARBA" id="ARBA00023288"/>
    </source>
</evidence>
<comment type="catalytic activity">
    <reaction evidence="26">
        <text>13-(9Z-octadecenoyloxy)-octadecanoate + H2O = 13-hydroxy-octadecanoate + (9Z)-octadecenoate + H(+)</text>
        <dbReference type="Rhea" id="RHEA:52064"/>
        <dbReference type="ChEBI" id="CHEBI:15377"/>
        <dbReference type="ChEBI" id="CHEBI:15378"/>
        <dbReference type="ChEBI" id="CHEBI:30823"/>
        <dbReference type="ChEBI" id="CHEBI:136303"/>
        <dbReference type="ChEBI" id="CHEBI:136304"/>
    </reaction>
    <physiologicalReaction direction="left-to-right" evidence="26">
        <dbReference type="Rhea" id="RHEA:52065"/>
    </physiologicalReaction>
</comment>
<evidence type="ECO:0000256" key="2">
    <source>
        <dbReference type="ARBA" id="ARBA00004127"/>
    </source>
</evidence>
<dbReference type="EMBL" id="JABDTM020027890">
    <property type="protein sequence ID" value="KAH0809823.1"/>
    <property type="molecule type" value="Genomic_DNA"/>
</dbReference>
<keyword evidence="5" id="KW-0488">Methylation</keyword>
<dbReference type="AlphaFoldDB" id="A0A8J6H9R6"/>
<keyword evidence="15" id="KW-0636">Prenylation</keyword>
<evidence type="ECO:0000256" key="23">
    <source>
        <dbReference type="ARBA" id="ARBA00048800"/>
    </source>
</evidence>
<evidence type="ECO:0000256" key="24">
    <source>
        <dbReference type="ARBA" id="ARBA00049117"/>
    </source>
</evidence>
<evidence type="ECO:0000256" key="12">
    <source>
        <dbReference type="ARBA" id="ARBA00023134"/>
    </source>
</evidence>
<feature type="transmembrane region" description="Helical" evidence="30">
    <location>
        <begin position="190"/>
        <end position="208"/>
    </location>
</feature>
<evidence type="ECO:0000256" key="16">
    <source>
        <dbReference type="ARBA" id="ARBA00037811"/>
    </source>
</evidence>
<evidence type="ECO:0000256" key="7">
    <source>
        <dbReference type="ARBA" id="ARBA00022723"/>
    </source>
</evidence>
<keyword evidence="9" id="KW-0378">Hydrolase</keyword>
<dbReference type="SMART" id="SM00173">
    <property type="entry name" value="RAS"/>
    <property type="match status" value="1"/>
</dbReference>
<proteinExistence type="inferred from homology"/>
<gene>
    <name evidence="31" type="ORF">GEV33_012965</name>
</gene>
<dbReference type="PROSITE" id="PS51419">
    <property type="entry name" value="RAB"/>
    <property type="match status" value="1"/>
</dbReference>
<evidence type="ECO:0000256" key="3">
    <source>
        <dbReference type="ARBA" id="ARBA00009300"/>
    </source>
</evidence>
<dbReference type="SMART" id="SM00175">
    <property type="entry name" value="RAB"/>
    <property type="match status" value="1"/>
</dbReference>
<dbReference type="Gene3D" id="3.40.50.300">
    <property type="entry name" value="P-loop containing nucleotide triphosphate hydrolases"/>
    <property type="match status" value="1"/>
</dbReference>
<dbReference type="Pfam" id="PF04750">
    <property type="entry name" value="Far-17a_AIG1"/>
    <property type="match status" value="1"/>
</dbReference>
<comment type="catalytic activity">
    <reaction evidence="23">
        <text>9-(9Z-octadecenoyloxy)-octadecanoate + H2O = 9-hydroxy-octadecanoate + (9Z)-octadecenoate + H(+)</text>
        <dbReference type="Rhea" id="RHEA:52048"/>
        <dbReference type="ChEBI" id="CHEBI:15377"/>
        <dbReference type="ChEBI" id="CHEBI:15378"/>
        <dbReference type="ChEBI" id="CHEBI:30823"/>
        <dbReference type="ChEBI" id="CHEBI:136282"/>
        <dbReference type="ChEBI" id="CHEBI:136286"/>
    </reaction>
    <physiologicalReaction direction="left-to-right" evidence="23">
        <dbReference type="Rhea" id="RHEA:52049"/>
    </physiologicalReaction>
</comment>
<dbReference type="InterPro" id="IPR001806">
    <property type="entry name" value="Small_GTPase"/>
</dbReference>
<dbReference type="Pfam" id="PF08569">
    <property type="entry name" value="Mo25"/>
    <property type="match status" value="1"/>
</dbReference>
<evidence type="ECO:0000256" key="28">
    <source>
        <dbReference type="ARBA" id="ARBA00049428"/>
    </source>
</evidence>
<evidence type="ECO:0000256" key="22">
    <source>
        <dbReference type="ARBA" id="ARBA00048701"/>
    </source>
</evidence>
<comment type="catalytic activity">
    <reaction evidence="27">
        <text>13-(9Z-hexadecenoyloxy)-octadecanoate + H2O = 13-hydroxy-octadecanoate + (9Z)-hexadecenoate + H(+)</text>
        <dbReference type="Rhea" id="RHEA:52076"/>
        <dbReference type="ChEBI" id="CHEBI:15377"/>
        <dbReference type="ChEBI" id="CHEBI:15378"/>
        <dbReference type="ChEBI" id="CHEBI:32372"/>
        <dbReference type="ChEBI" id="CHEBI:136304"/>
        <dbReference type="ChEBI" id="CHEBI:136315"/>
    </reaction>
    <physiologicalReaction direction="left-to-right" evidence="27">
        <dbReference type="Rhea" id="RHEA:52077"/>
    </physiologicalReaction>
</comment>
<dbReference type="PRINTS" id="PR00449">
    <property type="entry name" value="RASTRNSFRMNG"/>
</dbReference>
<evidence type="ECO:0000256" key="5">
    <source>
        <dbReference type="ARBA" id="ARBA00022481"/>
    </source>
</evidence>
<keyword evidence="10" id="KW-0460">Magnesium</keyword>
<keyword evidence="6 30" id="KW-0812">Transmembrane</keyword>
<comment type="catalytic activity">
    <reaction evidence="20">
        <text>9-hexadecanoyloxy-octadecanoate + H2O = 9-hydroxy-octadecanoate + hexadecanoate + H(+)</text>
        <dbReference type="Rhea" id="RHEA:52052"/>
        <dbReference type="ChEBI" id="CHEBI:7896"/>
        <dbReference type="ChEBI" id="CHEBI:15377"/>
        <dbReference type="ChEBI" id="CHEBI:15378"/>
        <dbReference type="ChEBI" id="CHEBI:83670"/>
        <dbReference type="ChEBI" id="CHEBI:136286"/>
    </reaction>
    <physiologicalReaction direction="left-to-right" evidence="20">
        <dbReference type="Rhea" id="RHEA:52053"/>
    </physiologicalReaction>
</comment>
<evidence type="ECO:0000256" key="20">
    <source>
        <dbReference type="ARBA" id="ARBA00047863"/>
    </source>
</evidence>
<evidence type="ECO:0000256" key="19">
    <source>
        <dbReference type="ARBA" id="ARBA00047427"/>
    </source>
</evidence>
<dbReference type="InterPro" id="IPR006838">
    <property type="entry name" value="ADTRP_AIG1"/>
</dbReference>
<evidence type="ECO:0000256" key="9">
    <source>
        <dbReference type="ARBA" id="ARBA00022801"/>
    </source>
</evidence>
<evidence type="ECO:0000256" key="18">
    <source>
        <dbReference type="ARBA" id="ARBA00047368"/>
    </source>
</evidence>
<feature type="compositionally biased region" description="Basic and acidic residues" evidence="29">
    <location>
        <begin position="891"/>
        <end position="902"/>
    </location>
</feature>
<dbReference type="SUPFAM" id="SSF48371">
    <property type="entry name" value="ARM repeat"/>
    <property type="match status" value="1"/>
</dbReference>
<dbReference type="GO" id="GO:0003924">
    <property type="term" value="F:GTPase activity"/>
    <property type="evidence" value="ECO:0007669"/>
    <property type="project" value="InterPro"/>
</dbReference>
<evidence type="ECO:0000256" key="25">
    <source>
        <dbReference type="ARBA" id="ARBA00049221"/>
    </source>
</evidence>
<comment type="subcellular location">
    <subcellularLocation>
        <location evidence="2">Endomembrane system</location>
        <topology evidence="2">Multi-pass membrane protein</topology>
    </subcellularLocation>
    <subcellularLocation>
        <location evidence="16">Endoplasmic reticulum membrane</location>
        <topology evidence="16">Lipid-anchor</topology>
        <orientation evidence="16">Cytoplasmic side</orientation>
    </subcellularLocation>
</comment>
<dbReference type="PANTHER" id="PTHR10182">
    <property type="entry name" value="CALCIUM-BINDING PROTEIN 39-RELATED"/>
    <property type="match status" value="1"/>
</dbReference>
<comment type="catalytic activity">
    <reaction evidence="1">
        <text>9-(9Z-hexadecenoyloxy)-octadecanoate + H2O = (9Z)-hexadecenoate + 9-hydroxy-octadecanoate + H(+)</text>
        <dbReference type="Rhea" id="RHEA:52068"/>
        <dbReference type="ChEBI" id="CHEBI:15377"/>
        <dbReference type="ChEBI" id="CHEBI:15378"/>
        <dbReference type="ChEBI" id="CHEBI:32372"/>
        <dbReference type="ChEBI" id="CHEBI:136286"/>
        <dbReference type="ChEBI" id="CHEBI:136309"/>
    </reaction>
    <physiologicalReaction direction="left-to-right" evidence="1">
        <dbReference type="Rhea" id="RHEA:52069"/>
    </physiologicalReaction>
</comment>
<comment type="catalytic activity">
    <reaction evidence="18">
        <text>12-hexadecanoyloxy-octadecanoate + H2O = 12-hydroxyoctadecanoate + hexadecanoate + H(+)</text>
        <dbReference type="Rhea" id="RHEA:52056"/>
        <dbReference type="ChEBI" id="CHEBI:7896"/>
        <dbReference type="ChEBI" id="CHEBI:15377"/>
        <dbReference type="ChEBI" id="CHEBI:15378"/>
        <dbReference type="ChEBI" id="CHEBI:83677"/>
        <dbReference type="ChEBI" id="CHEBI:84201"/>
    </reaction>
    <physiologicalReaction direction="left-to-right" evidence="18">
        <dbReference type="Rhea" id="RHEA:52057"/>
    </physiologicalReaction>
</comment>
<dbReference type="Gene3D" id="1.25.10.10">
    <property type="entry name" value="Leucine-rich Repeat Variant"/>
    <property type="match status" value="1"/>
</dbReference>
<evidence type="ECO:0000256" key="13">
    <source>
        <dbReference type="ARBA" id="ARBA00023136"/>
    </source>
</evidence>
<dbReference type="FunFam" id="3.40.50.300:FF:000273">
    <property type="entry name" value="GTP-binding protein Rheb homolog"/>
    <property type="match status" value="1"/>
</dbReference>
<dbReference type="GO" id="GO:0035556">
    <property type="term" value="P:intracellular signal transduction"/>
    <property type="evidence" value="ECO:0007669"/>
    <property type="project" value="TreeGrafter"/>
</dbReference>
<dbReference type="InterPro" id="IPR005225">
    <property type="entry name" value="Small_GTP-bd"/>
</dbReference>
<evidence type="ECO:0000313" key="31">
    <source>
        <dbReference type="EMBL" id="KAH0809823.1"/>
    </source>
</evidence>
<dbReference type="GO" id="GO:0046872">
    <property type="term" value="F:metal ion binding"/>
    <property type="evidence" value="ECO:0007669"/>
    <property type="project" value="UniProtKB-KW"/>
</dbReference>
<evidence type="ECO:0000256" key="21">
    <source>
        <dbReference type="ARBA" id="ARBA00048680"/>
    </source>
</evidence>
<evidence type="ECO:0000256" key="27">
    <source>
        <dbReference type="ARBA" id="ARBA00049322"/>
    </source>
</evidence>
<comment type="catalytic activity">
    <reaction evidence="24">
        <text>GTP + H2O = GDP + phosphate + H(+)</text>
        <dbReference type="Rhea" id="RHEA:19669"/>
        <dbReference type="ChEBI" id="CHEBI:15377"/>
        <dbReference type="ChEBI" id="CHEBI:15378"/>
        <dbReference type="ChEBI" id="CHEBI:37565"/>
        <dbReference type="ChEBI" id="CHEBI:43474"/>
        <dbReference type="ChEBI" id="CHEBI:58189"/>
    </reaction>
    <physiologicalReaction direction="left-to-right" evidence="24">
        <dbReference type="Rhea" id="RHEA:19670"/>
    </physiologicalReaction>
</comment>
<keyword evidence="7" id="KW-0479">Metal-binding</keyword>
<feature type="transmembrane region" description="Helical" evidence="30">
    <location>
        <begin position="150"/>
        <end position="169"/>
    </location>
</feature>
<dbReference type="PANTHER" id="PTHR10182:SF3">
    <property type="entry name" value="PROTEIN MO25"/>
    <property type="match status" value="1"/>
</dbReference>
<keyword evidence="8" id="KW-0547">Nucleotide-binding</keyword>
<comment type="similarity">
    <text evidence="4">Belongs to the Mo25 family.</text>
</comment>
<comment type="catalytic activity">
    <reaction evidence="22">
        <text>12-(9Z-octadecenoyloxy)-octadecanoate + H2O = 12-hydroxyoctadecanoate + (9Z)-octadecenoate + H(+)</text>
        <dbReference type="Rhea" id="RHEA:52060"/>
        <dbReference type="ChEBI" id="CHEBI:15377"/>
        <dbReference type="ChEBI" id="CHEBI:15378"/>
        <dbReference type="ChEBI" id="CHEBI:30823"/>
        <dbReference type="ChEBI" id="CHEBI:84201"/>
        <dbReference type="ChEBI" id="CHEBI:136302"/>
    </reaction>
    <physiologicalReaction direction="left-to-right" evidence="22">
        <dbReference type="Rhea" id="RHEA:52061"/>
    </physiologicalReaction>
</comment>
<feature type="region of interest" description="Disordered" evidence="29">
    <location>
        <begin position="874"/>
        <end position="908"/>
    </location>
</feature>
<sequence length="961" mass="111021">MEEKYKTVKKYIGLALYTPILVFYYYISKTYDTIYSNSSSTSEEFLNLKYFGGFYFTGWNFVNNPFLHLFSLKYLNLFQSGQVYFLVVAVADELTILTGLSTLTNKIITTVRHYLFTAIVFPSTVLVGVLFWSLYMMDRELVFPQSLDEFYPAWITHSVHSFVVVPLIIEINLPKEQDYDIVEFQKALPILTAFVVCYQTALIAVYFLHDVWLYPLFKFISWFQRILLLEMFELLILAGVTNHEGRQIVLKLDRNQTKIENNPIKTQLRQVNFSSIYDNISKMPLFGKSQKSPTDIVKALKEAVNSLEKGDKKAEKAQEDVSKNLVLIKNMLYGTSDAEPQTDIIVAQLAQELYNSNLLLLLIQNLHRIDFEGKKDVAQVFNNILRRQIGTRSPTVEYICTKPEILFTLMTGYELQEIALNCGTMLRECARYEALAKIMLYSDDFYHFFRYVEVSTFDIASDAFSTFKELLTRHKILCADFLEVNYDKVFNHYQRLLNSENYVTRRQSLKLLGELLLDRHNFTVMTRYISNPDNLKLMMNMLKERSRNIQFEAFHVFKAKMPAPKQRKIALMGYRSVGKSSLSMQFVEGKFLESYDPTIENTFKKSLRINSTDYELILVDTTGQDEFSMFPSQYSLDVHGYVLVYSIENMKSFEVVTALYNKLVDITGKNYFPSVLVGNKSDMYDCREVPAEDGRKLAEKWKATFLETSAKHNVSVSQVFQTLLNDIERGDSNEKPNLYRATQNLDPTLTHHELCSAQPSTAQDSQRSPLTTNLRRTIPLSYKFLVTQFDQDVTHKTHPLINQTIIERVRLIPPRIPVAKTRISRRKNRNIHTRELQLKIAPSCGNVDDYKTISNRKRANRRTHNKTRVASLDAAHIRKSEPQSPSLDKSQLVDRTCRRDKGVNNNHRVPSCRHLMVARRGRAKEVDEQLHPSGARGEPVLTPAERGISPDQAAYKTTSLN</sequence>
<dbReference type="GO" id="GO:0005789">
    <property type="term" value="C:endoplasmic reticulum membrane"/>
    <property type="evidence" value="ECO:0007669"/>
    <property type="project" value="UniProtKB-SubCell"/>
</dbReference>
<evidence type="ECO:0000256" key="4">
    <source>
        <dbReference type="ARBA" id="ARBA00011012"/>
    </source>
</evidence>
<dbReference type="InterPro" id="IPR011989">
    <property type="entry name" value="ARM-like"/>
</dbReference>
<evidence type="ECO:0000256" key="15">
    <source>
        <dbReference type="ARBA" id="ARBA00023289"/>
    </source>
</evidence>
<evidence type="ECO:0000256" key="8">
    <source>
        <dbReference type="ARBA" id="ARBA00022741"/>
    </source>
</evidence>
<feature type="transmembrane region" description="Helical" evidence="30">
    <location>
        <begin position="115"/>
        <end position="135"/>
    </location>
</feature>
<dbReference type="NCBIfam" id="TIGR00231">
    <property type="entry name" value="small_GTP"/>
    <property type="match status" value="1"/>
</dbReference>
<evidence type="ECO:0000313" key="32">
    <source>
        <dbReference type="Proteomes" id="UP000719412"/>
    </source>
</evidence>
<dbReference type="SMART" id="SM00174">
    <property type="entry name" value="RHO"/>
    <property type="match status" value="1"/>
</dbReference>
<dbReference type="InterPro" id="IPR013878">
    <property type="entry name" value="Mo25"/>
</dbReference>
<evidence type="ECO:0000256" key="17">
    <source>
        <dbReference type="ARBA" id="ARBA00037969"/>
    </source>
</evidence>
<dbReference type="InterPro" id="IPR027417">
    <property type="entry name" value="P-loop_NTPase"/>
</dbReference>
<dbReference type="GO" id="GO:0043539">
    <property type="term" value="F:protein serine/threonine kinase activator activity"/>
    <property type="evidence" value="ECO:0007669"/>
    <property type="project" value="TreeGrafter"/>
</dbReference>
<comment type="similarity">
    <text evidence="17">Belongs to the small GTPase superfamily. Rheb family.</text>
</comment>
<comment type="catalytic activity">
    <reaction evidence="21">
        <text>12-octadecanoyloxy-octadecanoate + H2O = 12-hydroxyoctadecanoate + octadecanoate + H(+)</text>
        <dbReference type="Rhea" id="RHEA:52080"/>
        <dbReference type="ChEBI" id="CHEBI:15377"/>
        <dbReference type="ChEBI" id="CHEBI:15378"/>
        <dbReference type="ChEBI" id="CHEBI:25629"/>
        <dbReference type="ChEBI" id="CHEBI:84201"/>
        <dbReference type="ChEBI" id="CHEBI:136330"/>
    </reaction>
    <physiologicalReaction direction="left-to-right" evidence="21">
        <dbReference type="Rhea" id="RHEA:52081"/>
    </physiologicalReaction>
</comment>
<keyword evidence="13 30" id="KW-0472">Membrane</keyword>
<keyword evidence="12" id="KW-0342">GTP-binding</keyword>
<feature type="transmembrane region" description="Helical" evidence="30">
    <location>
        <begin position="12"/>
        <end position="28"/>
    </location>
</feature>
<name>A0A8J6H9R6_TENMO</name>
<evidence type="ECO:0000256" key="26">
    <source>
        <dbReference type="ARBA" id="ARBA00049296"/>
    </source>
</evidence>
<comment type="similarity">
    <text evidence="3">Belongs to the AIG1 family.</text>
</comment>
<reference evidence="31" key="1">
    <citation type="journal article" date="2020" name="J Insects Food Feed">
        <title>The yellow mealworm (Tenebrio molitor) genome: a resource for the emerging insects as food and feed industry.</title>
        <authorList>
            <person name="Eriksson T."/>
            <person name="Andere A."/>
            <person name="Kelstrup H."/>
            <person name="Emery V."/>
            <person name="Picard C."/>
        </authorList>
    </citation>
    <scope>NUCLEOTIDE SEQUENCE</scope>
    <source>
        <strain evidence="31">Stoneville</strain>
        <tissue evidence="31">Whole head</tissue>
    </source>
</reference>
<evidence type="ECO:0000256" key="10">
    <source>
        <dbReference type="ARBA" id="ARBA00022842"/>
    </source>
</evidence>
<evidence type="ECO:0000256" key="11">
    <source>
        <dbReference type="ARBA" id="ARBA00022989"/>
    </source>
</evidence>
<organism evidence="31 32">
    <name type="scientific">Tenebrio molitor</name>
    <name type="common">Yellow mealworm beetle</name>
    <dbReference type="NCBI Taxonomy" id="7067"/>
    <lineage>
        <taxon>Eukaryota</taxon>
        <taxon>Metazoa</taxon>
        <taxon>Ecdysozoa</taxon>
        <taxon>Arthropoda</taxon>
        <taxon>Hexapoda</taxon>
        <taxon>Insecta</taxon>
        <taxon>Pterygota</taxon>
        <taxon>Neoptera</taxon>
        <taxon>Endopterygota</taxon>
        <taxon>Coleoptera</taxon>
        <taxon>Polyphaga</taxon>
        <taxon>Cucujiformia</taxon>
        <taxon>Tenebrionidae</taxon>
        <taxon>Tenebrio</taxon>
    </lineage>
</organism>
<dbReference type="SUPFAM" id="SSF52540">
    <property type="entry name" value="P-loop containing nucleoside triphosphate hydrolases"/>
    <property type="match status" value="1"/>
</dbReference>
<evidence type="ECO:0000256" key="30">
    <source>
        <dbReference type="SAM" id="Phobius"/>
    </source>
</evidence>
<keyword evidence="14" id="KW-0449">Lipoprotein</keyword>
<reference evidence="31" key="2">
    <citation type="submission" date="2021-08" db="EMBL/GenBank/DDBJ databases">
        <authorList>
            <person name="Eriksson T."/>
        </authorList>
    </citation>
    <scope>NUCLEOTIDE SEQUENCE</scope>
    <source>
        <strain evidence="31">Stoneville</strain>
        <tissue evidence="31">Whole head</tissue>
    </source>
</reference>
<accession>A0A8J6H9R6</accession>
<comment type="catalytic activity">
    <reaction evidence="25">
        <text>9-octadecanoyloxy-octadecanoate + H2O = 9-hydroxy-octadecanoate + octadecanoate + H(+)</text>
        <dbReference type="Rhea" id="RHEA:52096"/>
        <dbReference type="ChEBI" id="CHEBI:15377"/>
        <dbReference type="ChEBI" id="CHEBI:15378"/>
        <dbReference type="ChEBI" id="CHEBI:25629"/>
        <dbReference type="ChEBI" id="CHEBI:136286"/>
        <dbReference type="ChEBI" id="CHEBI:136373"/>
    </reaction>
    <physiologicalReaction direction="left-to-right" evidence="25">
        <dbReference type="Rhea" id="RHEA:52097"/>
    </physiologicalReaction>
</comment>
<evidence type="ECO:0000256" key="6">
    <source>
        <dbReference type="ARBA" id="ARBA00022692"/>
    </source>
</evidence>
<evidence type="ECO:0000256" key="1">
    <source>
        <dbReference type="ARBA" id="ARBA00000923"/>
    </source>
</evidence>
<feature type="region of interest" description="Disordered" evidence="29">
    <location>
        <begin position="923"/>
        <end position="961"/>
    </location>
</feature>
<protein>
    <submittedName>
        <fullName evidence="31">Uncharacterized protein</fullName>
    </submittedName>
</protein>
<dbReference type="Pfam" id="PF00071">
    <property type="entry name" value="Ras"/>
    <property type="match status" value="1"/>
</dbReference>
<comment type="catalytic activity">
    <reaction evidence="19">
        <text>13-octadecanoyloxy-octadecanoate + H2O = 13-hydroxy-octadecanoate + octadecanoate + H(+)</text>
        <dbReference type="Rhea" id="RHEA:52084"/>
        <dbReference type="ChEBI" id="CHEBI:15377"/>
        <dbReference type="ChEBI" id="CHEBI:15378"/>
        <dbReference type="ChEBI" id="CHEBI:25629"/>
        <dbReference type="ChEBI" id="CHEBI:136304"/>
        <dbReference type="ChEBI" id="CHEBI:136335"/>
    </reaction>
    <physiologicalReaction direction="left-to-right" evidence="19">
        <dbReference type="Rhea" id="RHEA:52085"/>
    </physiologicalReaction>
</comment>
<comment type="catalytic activity">
    <reaction evidence="28">
        <text>12-(9Z-hexadecenoyloxy)-octadecanoate + H2O = 12-hydroxyoctadecanoate + (9Z)-hexadecenoate + H(+)</text>
        <dbReference type="Rhea" id="RHEA:52072"/>
        <dbReference type="ChEBI" id="CHEBI:15377"/>
        <dbReference type="ChEBI" id="CHEBI:15378"/>
        <dbReference type="ChEBI" id="CHEBI:32372"/>
        <dbReference type="ChEBI" id="CHEBI:84201"/>
        <dbReference type="ChEBI" id="CHEBI:136312"/>
    </reaction>
    <physiologicalReaction direction="left-to-right" evidence="28">
        <dbReference type="Rhea" id="RHEA:52073"/>
    </physiologicalReaction>
</comment>
<dbReference type="Proteomes" id="UP000719412">
    <property type="component" value="Unassembled WGS sequence"/>
</dbReference>
<dbReference type="GO" id="GO:0005525">
    <property type="term" value="F:GTP binding"/>
    <property type="evidence" value="ECO:0007669"/>
    <property type="project" value="UniProtKB-KW"/>
</dbReference>
<dbReference type="PROSITE" id="PS51420">
    <property type="entry name" value="RHO"/>
    <property type="match status" value="1"/>
</dbReference>
<comment type="caution">
    <text evidence="31">The sequence shown here is derived from an EMBL/GenBank/DDBJ whole genome shotgun (WGS) entry which is preliminary data.</text>
</comment>